<evidence type="ECO:0000313" key="12">
    <source>
        <dbReference type="Proteomes" id="UP001168821"/>
    </source>
</evidence>
<protein>
    <recommendedName>
        <fullName evidence="8">Protein-lysine N-methyltransferase SMYD4</fullName>
    </recommendedName>
    <alternativeName>
        <fullName evidence="9">SET and MYND domain-containing protein 4</fullName>
    </alternativeName>
</protein>
<keyword evidence="1" id="KW-0489">Methyltransferase</keyword>
<comment type="caution">
    <text evidence="11">The sequence shown here is derived from an EMBL/GenBank/DDBJ whole genome shotgun (WGS) entry which is preliminary data.</text>
</comment>
<dbReference type="SUPFAM" id="SSF48452">
    <property type="entry name" value="TPR-like"/>
    <property type="match status" value="1"/>
</dbReference>
<feature type="domain" description="SET" evidence="10">
    <location>
        <begin position="396"/>
        <end position="511"/>
    </location>
</feature>
<dbReference type="PANTHER" id="PTHR46165:SF7">
    <property type="entry name" value="SET AND MYND DOMAIN-CONTAINING PROTEIN 4"/>
    <property type="match status" value="1"/>
</dbReference>
<keyword evidence="6" id="KW-0862">Zinc</keyword>
<evidence type="ECO:0000256" key="4">
    <source>
        <dbReference type="ARBA" id="ARBA00022723"/>
    </source>
</evidence>
<dbReference type="InterPro" id="IPR046341">
    <property type="entry name" value="SET_dom_sf"/>
</dbReference>
<dbReference type="GO" id="GO:0008276">
    <property type="term" value="F:protein methyltransferase activity"/>
    <property type="evidence" value="ECO:0007669"/>
    <property type="project" value="UniProtKB-ARBA"/>
</dbReference>
<dbReference type="GO" id="GO:0042051">
    <property type="term" value="P:compound eye photoreceptor development"/>
    <property type="evidence" value="ECO:0007669"/>
    <property type="project" value="TreeGrafter"/>
</dbReference>
<keyword evidence="2" id="KW-0808">Transferase</keyword>
<name>A0AA38M2D4_9CUCU</name>
<dbReference type="AlphaFoldDB" id="A0AA38M2D4"/>
<dbReference type="Pfam" id="PF00856">
    <property type="entry name" value="SET"/>
    <property type="match status" value="1"/>
</dbReference>
<dbReference type="GO" id="GO:0008170">
    <property type="term" value="F:N-methyltransferase activity"/>
    <property type="evidence" value="ECO:0007669"/>
    <property type="project" value="UniProtKB-ARBA"/>
</dbReference>
<keyword evidence="12" id="KW-1185">Reference proteome</keyword>
<gene>
    <name evidence="11" type="ORF">Zmor_003112</name>
</gene>
<dbReference type="Gene3D" id="1.10.220.160">
    <property type="match status" value="1"/>
</dbReference>
<evidence type="ECO:0000256" key="6">
    <source>
        <dbReference type="ARBA" id="ARBA00022833"/>
    </source>
</evidence>
<accession>A0AA38M2D4</accession>
<dbReference type="InterPro" id="IPR002893">
    <property type="entry name" value="Znf_MYND"/>
</dbReference>
<keyword evidence="5" id="KW-0863">Zinc-finger</keyword>
<dbReference type="Gene3D" id="1.25.40.10">
    <property type="entry name" value="Tetratricopeptide repeat domain"/>
    <property type="match status" value="1"/>
</dbReference>
<dbReference type="EMBL" id="JALNTZ010000010">
    <property type="protein sequence ID" value="KAJ3639772.1"/>
    <property type="molecule type" value="Genomic_DNA"/>
</dbReference>
<dbReference type="GO" id="GO:0008270">
    <property type="term" value="F:zinc ion binding"/>
    <property type="evidence" value="ECO:0007669"/>
    <property type="project" value="UniProtKB-KW"/>
</dbReference>
<dbReference type="PROSITE" id="PS01360">
    <property type="entry name" value="ZF_MYND_1"/>
    <property type="match status" value="1"/>
</dbReference>
<dbReference type="Gene3D" id="2.170.270.10">
    <property type="entry name" value="SET domain"/>
    <property type="match status" value="1"/>
</dbReference>
<evidence type="ECO:0000256" key="7">
    <source>
        <dbReference type="ARBA" id="ARBA00093423"/>
    </source>
</evidence>
<dbReference type="CDD" id="cd10536">
    <property type="entry name" value="SET_SMYD4"/>
    <property type="match status" value="1"/>
</dbReference>
<dbReference type="GO" id="GO:0005634">
    <property type="term" value="C:nucleus"/>
    <property type="evidence" value="ECO:0007669"/>
    <property type="project" value="TreeGrafter"/>
</dbReference>
<dbReference type="PANTHER" id="PTHR46165">
    <property type="entry name" value="SET AND MYND DOMAIN-CONTAINING PROTEIN 4"/>
    <property type="match status" value="1"/>
</dbReference>
<dbReference type="InterPro" id="IPR052097">
    <property type="entry name" value="SET-MYND_domain_protein"/>
</dbReference>
<keyword evidence="4" id="KW-0479">Metal-binding</keyword>
<evidence type="ECO:0000256" key="3">
    <source>
        <dbReference type="ARBA" id="ARBA00022691"/>
    </source>
</evidence>
<dbReference type="InterPro" id="IPR011990">
    <property type="entry name" value="TPR-like_helical_dom_sf"/>
</dbReference>
<organism evidence="11 12">
    <name type="scientific">Zophobas morio</name>
    <dbReference type="NCBI Taxonomy" id="2755281"/>
    <lineage>
        <taxon>Eukaryota</taxon>
        <taxon>Metazoa</taxon>
        <taxon>Ecdysozoa</taxon>
        <taxon>Arthropoda</taxon>
        <taxon>Hexapoda</taxon>
        <taxon>Insecta</taxon>
        <taxon>Pterygota</taxon>
        <taxon>Neoptera</taxon>
        <taxon>Endopterygota</taxon>
        <taxon>Coleoptera</taxon>
        <taxon>Polyphaga</taxon>
        <taxon>Cucujiformia</taxon>
        <taxon>Tenebrionidae</taxon>
        <taxon>Zophobas</taxon>
    </lineage>
</organism>
<evidence type="ECO:0000256" key="8">
    <source>
        <dbReference type="ARBA" id="ARBA00093635"/>
    </source>
</evidence>
<keyword evidence="3" id="KW-0949">S-adenosyl-L-methionine</keyword>
<dbReference type="InterPro" id="IPR044421">
    <property type="entry name" value="SMYD4_SET"/>
</dbReference>
<evidence type="ECO:0000313" key="11">
    <source>
        <dbReference type="EMBL" id="KAJ3639772.1"/>
    </source>
</evidence>
<dbReference type="PROSITE" id="PS50280">
    <property type="entry name" value="SET"/>
    <property type="match status" value="1"/>
</dbReference>
<dbReference type="InterPro" id="IPR001214">
    <property type="entry name" value="SET_dom"/>
</dbReference>
<dbReference type="GO" id="GO:0032259">
    <property type="term" value="P:methylation"/>
    <property type="evidence" value="ECO:0007669"/>
    <property type="project" value="UniProtKB-KW"/>
</dbReference>
<evidence type="ECO:0000259" key="10">
    <source>
        <dbReference type="PROSITE" id="PS50280"/>
    </source>
</evidence>
<dbReference type="SUPFAM" id="SSF82199">
    <property type="entry name" value="SET domain"/>
    <property type="match status" value="1"/>
</dbReference>
<proteinExistence type="predicted"/>
<dbReference type="GO" id="GO:0008757">
    <property type="term" value="F:S-adenosylmethionine-dependent methyltransferase activity"/>
    <property type="evidence" value="ECO:0007669"/>
    <property type="project" value="UniProtKB-ARBA"/>
</dbReference>
<evidence type="ECO:0000256" key="1">
    <source>
        <dbReference type="ARBA" id="ARBA00022603"/>
    </source>
</evidence>
<dbReference type="Gene3D" id="6.10.140.2220">
    <property type="match status" value="1"/>
</dbReference>
<evidence type="ECO:0000256" key="5">
    <source>
        <dbReference type="ARBA" id="ARBA00022771"/>
    </source>
</evidence>
<evidence type="ECO:0000256" key="2">
    <source>
        <dbReference type="ARBA" id="ARBA00022679"/>
    </source>
</evidence>
<dbReference type="Proteomes" id="UP001168821">
    <property type="component" value="Unassembled WGS sequence"/>
</dbReference>
<dbReference type="SUPFAM" id="SSF144232">
    <property type="entry name" value="HIT/MYND zinc finger-like"/>
    <property type="match status" value="1"/>
</dbReference>
<comment type="function">
    <text evidence="7">Protein-lysine N-methyltransferase. Monomethylates PRMT5, modulating its transcriptional activity. May also act as a histone methyltransferase. Plays a critical role in cardiac development. Acts as a key epigenetic regulator of gene expression during cardiac development via its dual activities as a methyltransferase and negative regulator of HDAC1.</text>
</comment>
<dbReference type="GO" id="GO:0005737">
    <property type="term" value="C:cytoplasm"/>
    <property type="evidence" value="ECO:0007669"/>
    <property type="project" value="TreeGrafter"/>
</dbReference>
<sequence>MTKSSHFQKYCEKAIAKLSEDDVDKFKATTREEERIKLLYDVAKTIPVVPVNSGKSFDQAQEAKINGNKFFAAKKYTEALNEYNRGIIVCPQDTDKGRELLTILISNRSATFFEQDEFRKVFDDIDYVLAVGSYPQKLHYKIWLRKAKCYDALNNEKYAEETYELAIKSLKHAELDEKGLAKKISEIQDLQKNKKPSSFKNHEVIPVSNSDVFTGGNKEYVATHKNIYFDYDPLLGRFARAVENIETGVIIVEENPHCAVVSHENTLSNCQFCCSSTKQPFACPHCGHVVFCSLNCERKASMTFHRVECKLQPILFLSGASINCSMALRMISQKPHGFFQQKKKLLKDFLKDSCKKVPIKNQIYRSDDYVTAFFLCRNEQMRKKGELVHYSVMAIFLLRLLKFGGYFGPTVKDDVVSEEEVFISSLILRHLQILQFNSHEISELRNMVEGVVDGIQTSYKSECIGAGLYPTLALFNHSCDPSIVRYNIGNRMIVRTIKPVKAGDIVYENYGPIYTSMDVDERRTNLQERYWFECYCPPCQEEWPLFDNMDPNQIKIGCQTENCPFEFTLYRDDFCPYMQCDYCNSVVKIFPYLKGLSQLALLLPKAENFYAKGESREAMKLFMQSLDILYKYSKPPCPDMVKVQQRLKTLFVHLGNKQVGYVQNL</sequence>
<dbReference type="GO" id="GO:0042826">
    <property type="term" value="F:histone deacetylase binding"/>
    <property type="evidence" value="ECO:0007669"/>
    <property type="project" value="TreeGrafter"/>
</dbReference>
<reference evidence="11" key="1">
    <citation type="journal article" date="2023" name="G3 (Bethesda)">
        <title>Whole genome assemblies of Zophobas morio and Tenebrio molitor.</title>
        <authorList>
            <person name="Kaur S."/>
            <person name="Stinson S.A."/>
            <person name="diCenzo G.C."/>
        </authorList>
    </citation>
    <scope>NUCLEOTIDE SEQUENCE</scope>
    <source>
        <strain evidence="11">QUZm001</strain>
    </source>
</reference>
<evidence type="ECO:0000256" key="9">
    <source>
        <dbReference type="ARBA" id="ARBA00093680"/>
    </source>
</evidence>